<reference evidence="22 23" key="1">
    <citation type="journal article" date="2001" name="Nature">
        <title>Genome sequence and gene compaction of the eukaryote parasite Encephalitozoon cuniculi.</title>
        <authorList>
            <person name="Katinka M.D."/>
            <person name="Duprat S."/>
            <person name="Cornillot E."/>
            <person name="Metenier G."/>
            <person name="Thomarat F."/>
            <person name="Prensier G."/>
            <person name="Barbe V."/>
            <person name="Peyretaillade E."/>
            <person name="Brottier P."/>
            <person name="Wincker P."/>
            <person name="Delbac F."/>
            <person name="El Alaoui H."/>
            <person name="Peyret P."/>
            <person name="Saurin W."/>
            <person name="Gouy M."/>
            <person name="Weissenbach J."/>
            <person name="Vivares C.P."/>
        </authorList>
    </citation>
    <scope>NUCLEOTIDE SEQUENCE [LARGE SCALE GENOMIC DNA]</scope>
    <source>
        <strain evidence="22 23">GB-M1</strain>
    </source>
</reference>
<dbReference type="PANTHER" id="PTHR11472">
    <property type="entry name" value="DNA REPAIR DEAD HELICASE RAD3/XP-D SUBFAMILY MEMBER"/>
    <property type="match status" value="1"/>
</dbReference>
<comment type="catalytic activity">
    <reaction evidence="20">
        <text>ATP + H2O = ADP + phosphate + H(+)</text>
        <dbReference type="Rhea" id="RHEA:13065"/>
        <dbReference type="ChEBI" id="CHEBI:15377"/>
        <dbReference type="ChEBI" id="CHEBI:15378"/>
        <dbReference type="ChEBI" id="CHEBI:30616"/>
        <dbReference type="ChEBI" id="CHEBI:43474"/>
        <dbReference type="ChEBI" id="CHEBI:456216"/>
        <dbReference type="EC" id="5.6.2.3"/>
    </reaction>
</comment>
<name>Q8SRT4_ENCCU</name>
<keyword evidence="9 22" id="KW-0347">Helicase</keyword>
<evidence type="ECO:0000256" key="19">
    <source>
        <dbReference type="ARBA" id="ARBA00044969"/>
    </source>
</evidence>
<dbReference type="InterPro" id="IPR014013">
    <property type="entry name" value="Helic_SF1/SF2_ATP-bd_DinG/Rad3"/>
</dbReference>
<dbReference type="GO" id="GO:0051539">
    <property type="term" value="F:4 iron, 4 sulfur cluster binding"/>
    <property type="evidence" value="ECO:0007669"/>
    <property type="project" value="UniProtKB-KW"/>
</dbReference>
<dbReference type="GO" id="GO:0000112">
    <property type="term" value="C:nucleotide-excision repair factor 3 complex"/>
    <property type="evidence" value="ECO:0007669"/>
    <property type="project" value="UniProtKB-ARBA"/>
</dbReference>
<evidence type="ECO:0000256" key="9">
    <source>
        <dbReference type="ARBA" id="ARBA00022806"/>
    </source>
</evidence>
<evidence type="ECO:0000256" key="18">
    <source>
        <dbReference type="ARBA" id="ARBA00023242"/>
    </source>
</evidence>
<dbReference type="Pfam" id="PF13307">
    <property type="entry name" value="Helicase_C_2"/>
    <property type="match status" value="1"/>
</dbReference>
<accession>Q8SRT4</accession>
<dbReference type="FunCoup" id="Q8SRT4">
    <property type="interactions" value="276"/>
</dbReference>
<evidence type="ECO:0000256" key="7">
    <source>
        <dbReference type="ARBA" id="ARBA00022763"/>
    </source>
</evidence>
<evidence type="ECO:0000259" key="21">
    <source>
        <dbReference type="PROSITE" id="PS51193"/>
    </source>
</evidence>
<evidence type="ECO:0000256" key="11">
    <source>
        <dbReference type="ARBA" id="ARBA00023004"/>
    </source>
</evidence>
<evidence type="ECO:0000256" key="16">
    <source>
        <dbReference type="ARBA" id="ARBA00023204"/>
    </source>
</evidence>
<keyword evidence="18" id="KW-0539">Nucleus</keyword>
<dbReference type="PROSITE" id="PS51193">
    <property type="entry name" value="HELICASE_ATP_BIND_2"/>
    <property type="match status" value="1"/>
</dbReference>
<dbReference type="OrthoDB" id="272481at2759"/>
<evidence type="ECO:0000256" key="1">
    <source>
        <dbReference type="ARBA" id="ARBA00001966"/>
    </source>
</evidence>
<dbReference type="InterPro" id="IPR045028">
    <property type="entry name" value="DinG/Rad3-like"/>
</dbReference>
<dbReference type="GO" id="GO:0046872">
    <property type="term" value="F:metal ion binding"/>
    <property type="evidence" value="ECO:0007669"/>
    <property type="project" value="UniProtKB-KW"/>
</dbReference>
<evidence type="ECO:0000256" key="3">
    <source>
        <dbReference type="ARBA" id="ARBA00009146"/>
    </source>
</evidence>
<keyword evidence="17" id="KW-0413">Isomerase</keyword>
<evidence type="ECO:0000256" key="14">
    <source>
        <dbReference type="ARBA" id="ARBA00023125"/>
    </source>
</evidence>
<dbReference type="FunFam" id="3.40.50.300:FF:000135">
    <property type="entry name" value="DNA repair helicase RAD3, putative"/>
    <property type="match status" value="1"/>
</dbReference>
<dbReference type="Gene3D" id="1.10.30.20">
    <property type="entry name" value="Bacterial XPD DNA helicase, FeS cluster domain"/>
    <property type="match status" value="1"/>
</dbReference>
<keyword evidence="15" id="KW-0804">Transcription</keyword>
<dbReference type="GO" id="GO:0005524">
    <property type="term" value="F:ATP binding"/>
    <property type="evidence" value="ECO:0007669"/>
    <property type="project" value="UniProtKB-KW"/>
</dbReference>
<dbReference type="Proteomes" id="UP000000819">
    <property type="component" value="Chromosome VI"/>
</dbReference>
<keyword evidence="12" id="KW-0411">Iron-sulfur</keyword>
<organism evidence="22 23">
    <name type="scientific">Encephalitozoon cuniculi (strain GB-M1)</name>
    <name type="common">Microsporidian parasite</name>
    <dbReference type="NCBI Taxonomy" id="284813"/>
    <lineage>
        <taxon>Eukaryota</taxon>
        <taxon>Fungi</taxon>
        <taxon>Fungi incertae sedis</taxon>
        <taxon>Microsporidia</taxon>
        <taxon>Unikaryonidae</taxon>
        <taxon>Encephalitozoon</taxon>
    </lineage>
</organism>
<comment type="subcellular location">
    <subcellularLocation>
        <location evidence="2">Nucleus</location>
    </subcellularLocation>
</comment>
<dbReference type="SUPFAM" id="SSF52540">
    <property type="entry name" value="P-loop containing nucleoside triphosphate hydrolases"/>
    <property type="match status" value="2"/>
</dbReference>
<dbReference type="GO" id="GO:0016818">
    <property type="term" value="F:hydrolase activity, acting on acid anhydrides, in phosphorus-containing anhydrides"/>
    <property type="evidence" value="ECO:0007669"/>
    <property type="project" value="InterPro"/>
</dbReference>
<evidence type="ECO:0000256" key="4">
    <source>
        <dbReference type="ARBA" id="ARBA00022485"/>
    </source>
</evidence>
<dbReference type="EC" id="5.6.2.3" evidence="19"/>
<feature type="domain" description="Helicase ATP-binding" evidence="21">
    <location>
        <begin position="7"/>
        <end position="282"/>
    </location>
</feature>
<keyword evidence="5" id="KW-0479">Metal-binding</keyword>
<dbReference type="InterPro" id="IPR002464">
    <property type="entry name" value="DNA/RNA_helicase_DEAH_CS"/>
</dbReference>
<evidence type="ECO:0000256" key="13">
    <source>
        <dbReference type="ARBA" id="ARBA00023015"/>
    </source>
</evidence>
<evidence type="ECO:0000256" key="20">
    <source>
        <dbReference type="ARBA" id="ARBA00048954"/>
    </source>
</evidence>
<dbReference type="PANTHER" id="PTHR11472:SF1">
    <property type="entry name" value="GENERAL TRANSCRIPTION AND DNA REPAIR FACTOR IIH HELICASE SUBUNIT XPD"/>
    <property type="match status" value="1"/>
</dbReference>
<evidence type="ECO:0000256" key="8">
    <source>
        <dbReference type="ARBA" id="ARBA00022801"/>
    </source>
</evidence>
<dbReference type="KEGG" id="ecu:ECU06_0200"/>
<dbReference type="RefSeq" id="NP_585776.1">
    <property type="nucleotide sequence ID" value="NM_001041398.1"/>
</dbReference>
<dbReference type="OMA" id="WQTMGIL"/>
<evidence type="ECO:0000313" key="23">
    <source>
        <dbReference type="Proteomes" id="UP000000819"/>
    </source>
</evidence>
<keyword evidence="11" id="KW-0408">Iron</keyword>
<dbReference type="NCBIfam" id="TIGR00604">
    <property type="entry name" value="rad3"/>
    <property type="match status" value="1"/>
</dbReference>
<dbReference type="InterPro" id="IPR027417">
    <property type="entry name" value="P-loop_NTPase"/>
</dbReference>
<keyword evidence="7" id="KW-0227">DNA damage</keyword>
<dbReference type="Pfam" id="PF06733">
    <property type="entry name" value="DEAD_2"/>
    <property type="match status" value="1"/>
</dbReference>
<evidence type="ECO:0000313" key="22">
    <source>
        <dbReference type="EMBL" id="CAD25380.1"/>
    </source>
</evidence>
<gene>
    <name evidence="22" type="ordered locus">ECU06_0200</name>
</gene>
<evidence type="ECO:0000256" key="2">
    <source>
        <dbReference type="ARBA" id="ARBA00004123"/>
    </source>
</evidence>
<evidence type="ECO:0000256" key="10">
    <source>
        <dbReference type="ARBA" id="ARBA00022840"/>
    </source>
</evidence>
<protein>
    <recommendedName>
        <fullName evidence="19">DNA 5'-3' helicase</fullName>
        <ecNumber evidence="19">5.6.2.3</ecNumber>
    </recommendedName>
</protein>
<dbReference type="Gene3D" id="1.10.275.40">
    <property type="match status" value="1"/>
</dbReference>
<evidence type="ECO:0000256" key="12">
    <source>
        <dbReference type="ARBA" id="ARBA00023014"/>
    </source>
</evidence>
<proteinExistence type="inferred from homology"/>
<dbReference type="Gene3D" id="3.40.50.300">
    <property type="entry name" value="P-loop containing nucleotide triphosphate hydrolases"/>
    <property type="match status" value="2"/>
</dbReference>
<comment type="similarity">
    <text evidence="3">Belongs to the helicase family. RAD3/XPD subfamily.</text>
</comment>
<dbReference type="EMBL" id="AL590446">
    <property type="protein sequence ID" value="CAD25380.1"/>
    <property type="molecule type" value="Genomic_DNA"/>
</dbReference>
<evidence type="ECO:0000256" key="17">
    <source>
        <dbReference type="ARBA" id="ARBA00023235"/>
    </source>
</evidence>
<evidence type="ECO:0000256" key="15">
    <source>
        <dbReference type="ARBA" id="ARBA00023163"/>
    </source>
</evidence>
<keyword evidence="14" id="KW-0238">DNA-binding</keyword>
<dbReference type="PROSITE" id="PS00690">
    <property type="entry name" value="DEAH_ATP_HELICASE"/>
    <property type="match status" value="1"/>
</dbReference>
<evidence type="ECO:0000256" key="6">
    <source>
        <dbReference type="ARBA" id="ARBA00022741"/>
    </source>
</evidence>
<dbReference type="CDD" id="cd18788">
    <property type="entry name" value="SF2_C_XPD"/>
    <property type="match status" value="1"/>
</dbReference>
<dbReference type="InterPro" id="IPR001945">
    <property type="entry name" value="RAD3/XPD"/>
</dbReference>
<dbReference type="HOGENOM" id="CLU_011312_1_0_1"/>
<keyword evidence="8" id="KW-0378">Hydrolase</keyword>
<dbReference type="InterPro" id="IPR006554">
    <property type="entry name" value="Helicase-like_DEXD_c2"/>
</dbReference>
<dbReference type="FunFam" id="3.40.50.300:FF:000128">
    <property type="entry name" value="Putative DNA repair helicase RAD3"/>
    <property type="match status" value="1"/>
</dbReference>
<dbReference type="InParanoid" id="Q8SRT4"/>
<dbReference type="VEuPathDB" id="MicrosporidiaDB:ECU06_0200"/>
<dbReference type="InterPro" id="IPR013020">
    <property type="entry name" value="Rad3/Chl1-like"/>
</dbReference>
<comment type="cofactor">
    <cofactor evidence="1">
        <name>[4Fe-4S] cluster</name>
        <dbReference type="ChEBI" id="CHEBI:49883"/>
    </cofactor>
</comment>
<dbReference type="InterPro" id="IPR010643">
    <property type="entry name" value="HBB"/>
</dbReference>
<dbReference type="GO" id="GO:0006289">
    <property type="term" value="P:nucleotide-excision repair"/>
    <property type="evidence" value="ECO:0007669"/>
    <property type="project" value="InterPro"/>
</dbReference>
<dbReference type="AlphaFoldDB" id="Q8SRT4"/>
<dbReference type="Pfam" id="PF06777">
    <property type="entry name" value="HBB"/>
    <property type="match status" value="1"/>
</dbReference>
<evidence type="ECO:0000256" key="5">
    <source>
        <dbReference type="ARBA" id="ARBA00022723"/>
    </source>
</evidence>
<dbReference type="GO" id="GO:0043139">
    <property type="term" value="F:5'-3' DNA helicase activity"/>
    <property type="evidence" value="ECO:0007669"/>
    <property type="project" value="UniProtKB-EC"/>
</dbReference>
<keyword evidence="16" id="KW-0234">DNA repair</keyword>
<dbReference type="PRINTS" id="PR00852">
    <property type="entry name" value="XRODRMPGMNTD"/>
</dbReference>
<keyword evidence="6" id="KW-0547">Nucleotide-binding</keyword>
<dbReference type="GeneID" id="859199"/>
<keyword evidence="23" id="KW-1185">Reference proteome</keyword>
<reference evidence="22 23" key="2">
    <citation type="journal article" date="2009" name="BMC Genomics">
        <title>Identification of transcriptional signals in Encephalitozoon cuniculi widespread among Microsporidia phylum: support for accurate structural genome annotation.</title>
        <authorList>
            <person name="Peyretaillade E."/>
            <person name="Goncalves O."/>
            <person name="Terrat S."/>
            <person name="Dugat-Bony E."/>
            <person name="Wincker P."/>
            <person name="Cornman R.S."/>
            <person name="Evans J.D."/>
            <person name="Delbac F."/>
            <person name="Peyret P."/>
        </authorList>
    </citation>
    <scope>NUCLEOTIDE SEQUENCE [LARGE SCALE GENOMIC DNA]</scope>
    <source>
        <strain evidence="22 23">GB-M1</strain>
    </source>
</reference>
<keyword evidence="13" id="KW-0805">Transcription regulation</keyword>
<keyword evidence="10" id="KW-0067">ATP-binding</keyword>
<dbReference type="GO" id="GO:0003684">
    <property type="term" value="F:damaged DNA binding"/>
    <property type="evidence" value="ECO:0007669"/>
    <property type="project" value="TreeGrafter"/>
</dbReference>
<dbReference type="InterPro" id="IPR010614">
    <property type="entry name" value="RAD3-like_helicase_DEAD"/>
</dbReference>
<dbReference type="GO" id="GO:0045951">
    <property type="term" value="P:positive regulation of mitotic recombination"/>
    <property type="evidence" value="ECO:0007669"/>
    <property type="project" value="TreeGrafter"/>
</dbReference>
<dbReference type="STRING" id="284813.Q8SRT4"/>
<sequence length="742" mass="83985">MKIHIDEVLVYFPYSSVYPEQLKYMREVKRSLDNKGHCLIEMPSGTGKTVALLSMTISYQLHMKSKNVHFKVVYCSRTVPEVEKALKELDRVVEYIKKHRPIEFLGLGLTGRKNLCINKAALKSFNVDVACRRLVNKLAESKCDFYENLADFREVPVAVYDFLQLKEMGEKKGICPYYLVRRSIPVCDCIIYPYNYLIDPRICAIVSSELGPNSVVIFDEAHNIDSHCIEVLSIEIRRNVLEGASRAIGNLENLLKRGKPASGVDIQYEKVREKLVGPVPESIPYYYASGEGNYEFLPGNLRNSFHFVSALKRITEFFKTKLKTTHLTTESTESFCKSIRELSFVEKKALRFCSQRLGMLSQSLGLDDEDMGHLKTVADFSTMVSMYSKGFVVIFEPFDSQASTVFNPTLRLACLDSSIAISPVFARFRNVIITSGTMSPIDMYPKILNFVPSRIAEIGATLDRNSISPLIITKGNDQMTLRALSDDMETTDACSGDVLTTSFSLRSDPSVVRNYGHLMVELSKVVPDGIVCFFPSYMYMEEIVSLWAETSIINEISKNKLVFVETPDGRETELALANYKRACDNGRGGMLFSVARGKVSEGVDFEDGYGRCVVMLGVPFQYTESVRLKKRLDFLREEYGIKEYDFLTFDAMRHAAQCLGRVLRNKNDYGLMILADERFERNDKKSKLPKWIRNCIDGGNSNLSVDMALSIARRFFREMAQECTGAGNSLLGEKDVEAFVFE</sequence>
<dbReference type="FunFam" id="1.10.275.40:FF:000001">
    <property type="entry name" value="DNA repair helicase (Rad3)"/>
    <property type="match status" value="1"/>
</dbReference>
<dbReference type="GO" id="GO:0006366">
    <property type="term" value="P:transcription by RNA polymerase II"/>
    <property type="evidence" value="ECO:0007669"/>
    <property type="project" value="TreeGrafter"/>
</dbReference>
<dbReference type="InterPro" id="IPR042493">
    <property type="entry name" value="XPD_DNA_FeS"/>
</dbReference>
<dbReference type="SMART" id="SM00491">
    <property type="entry name" value="HELICc2"/>
    <property type="match status" value="1"/>
</dbReference>
<keyword evidence="4" id="KW-0004">4Fe-4S</keyword>
<dbReference type="SMART" id="SM00488">
    <property type="entry name" value="DEXDc2"/>
    <property type="match status" value="1"/>
</dbReference>
<dbReference type="InterPro" id="IPR006555">
    <property type="entry name" value="ATP-dep_Helicase_C"/>
</dbReference>